<keyword evidence="2 6" id="KW-0812">Transmembrane</keyword>
<comment type="subcellular location">
    <subcellularLocation>
        <location evidence="1">Membrane</location>
        <topology evidence="1">Multi-pass membrane protein</topology>
    </subcellularLocation>
</comment>
<feature type="transmembrane region" description="Helical" evidence="6">
    <location>
        <begin position="12"/>
        <end position="38"/>
    </location>
</feature>
<evidence type="ECO:0000256" key="5">
    <source>
        <dbReference type="ARBA" id="ARBA00023303"/>
    </source>
</evidence>
<accession>A0ABU6DRU9</accession>
<comment type="caution">
    <text evidence="7">The sequence shown here is derived from an EMBL/GenBank/DDBJ whole genome shotgun (WGS) entry which is preliminary data.</text>
</comment>
<dbReference type="InterPro" id="IPR050368">
    <property type="entry name" value="ClC-type_chloride_channel"/>
</dbReference>
<keyword evidence="5" id="KW-0406">Ion transport</keyword>
<feature type="transmembrane region" description="Helical" evidence="6">
    <location>
        <begin position="259"/>
        <end position="277"/>
    </location>
</feature>
<dbReference type="Proteomes" id="UP001339883">
    <property type="component" value="Unassembled WGS sequence"/>
</dbReference>
<reference evidence="7 8" key="1">
    <citation type="submission" date="2019-08" db="EMBL/GenBank/DDBJ databases">
        <title>Five species of Acinetobacter isolated from floral nectar and animal pollinators.</title>
        <authorList>
            <person name="Hendry T.A."/>
        </authorList>
    </citation>
    <scope>NUCLEOTIDE SEQUENCE [LARGE SCALE GENOMIC DNA]</scope>
    <source>
        <strain evidence="7 8">MD18.27</strain>
    </source>
</reference>
<feature type="transmembrane region" description="Helical" evidence="6">
    <location>
        <begin position="146"/>
        <end position="171"/>
    </location>
</feature>
<dbReference type="InterPro" id="IPR014743">
    <property type="entry name" value="Cl-channel_core"/>
</dbReference>
<keyword evidence="5" id="KW-0407">Ion channel</keyword>
<keyword evidence="4 6" id="KW-0472">Membrane</keyword>
<evidence type="ECO:0000256" key="3">
    <source>
        <dbReference type="ARBA" id="ARBA00022989"/>
    </source>
</evidence>
<keyword evidence="5" id="KW-0813">Transport</keyword>
<feature type="transmembrane region" description="Helical" evidence="6">
    <location>
        <begin position="335"/>
        <end position="356"/>
    </location>
</feature>
<feature type="transmembrane region" description="Helical" evidence="6">
    <location>
        <begin position="183"/>
        <end position="201"/>
    </location>
</feature>
<evidence type="ECO:0000313" key="8">
    <source>
        <dbReference type="Proteomes" id="UP001339883"/>
    </source>
</evidence>
<feature type="transmembrane region" description="Helical" evidence="6">
    <location>
        <begin position="50"/>
        <end position="70"/>
    </location>
</feature>
<name>A0ABU6DRU9_9GAMM</name>
<keyword evidence="3 6" id="KW-1133">Transmembrane helix</keyword>
<dbReference type="SUPFAM" id="SSF81340">
    <property type="entry name" value="Clc chloride channel"/>
    <property type="match status" value="1"/>
</dbReference>
<sequence>MKIFPSSEYDQIIKYVCYWLCASIAIGLVAGFTSTLIFSCFDLANSIRFTYPWLIFFLPFTGLFIGYLFYKYGTPIEKGTHLFIDEIQQPKSFIPKRMSPLIFFTAILTQLFGGSAGREAPAVQLSGALTDHVTQLLGVSRDNRKIFLMASIGAGFSGIFGLPLAGAIYGLEITALGSLRYSAVFPCFISALIAAQVPEAFQVVHPHTFYIISSFPDLDIKVLLGLVVAGLIFGVAARLFIMTIHFIGQLFKKAVPSMILRPFIGGVVLMLLTLLVGSQQFNGLGTDKVIAAFYVPLPIVDSIYKTVFTAITLGSGFKGGEITPLFFVGTTLGNALGAFLPVPISLLAGLGLISLFSGASKAPLTSIILGLELFGTQIMTYAIITCLLAYLFSGNCGLYRVQKPNQDH</sequence>
<evidence type="ECO:0000256" key="4">
    <source>
        <dbReference type="ARBA" id="ARBA00023136"/>
    </source>
</evidence>
<evidence type="ECO:0000256" key="6">
    <source>
        <dbReference type="SAM" id="Phobius"/>
    </source>
</evidence>
<evidence type="ECO:0000256" key="2">
    <source>
        <dbReference type="ARBA" id="ARBA00022692"/>
    </source>
</evidence>
<dbReference type="PANTHER" id="PTHR43427">
    <property type="entry name" value="CHLORIDE CHANNEL PROTEIN CLC-E"/>
    <property type="match status" value="1"/>
</dbReference>
<gene>
    <name evidence="7" type="ORF">I2F25_03800</name>
</gene>
<keyword evidence="8" id="KW-1185">Reference proteome</keyword>
<feature type="transmembrane region" description="Helical" evidence="6">
    <location>
        <begin position="222"/>
        <end position="247"/>
    </location>
</feature>
<proteinExistence type="predicted"/>
<dbReference type="RefSeq" id="WP_195770743.1">
    <property type="nucleotide sequence ID" value="NZ_VTDN01000002.1"/>
</dbReference>
<dbReference type="PANTHER" id="PTHR43427:SF12">
    <property type="entry name" value="CHLORIDE TRANSPORTER"/>
    <property type="match status" value="1"/>
</dbReference>
<organism evidence="7 8">
    <name type="scientific">Acinetobacter pollinis</name>
    <dbReference type="NCBI Taxonomy" id="2605270"/>
    <lineage>
        <taxon>Bacteria</taxon>
        <taxon>Pseudomonadati</taxon>
        <taxon>Pseudomonadota</taxon>
        <taxon>Gammaproteobacteria</taxon>
        <taxon>Moraxellales</taxon>
        <taxon>Moraxellaceae</taxon>
        <taxon>Acinetobacter</taxon>
    </lineage>
</organism>
<dbReference type="Pfam" id="PF00654">
    <property type="entry name" value="Voltage_CLC"/>
    <property type="match status" value="1"/>
</dbReference>
<dbReference type="PRINTS" id="PR00762">
    <property type="entry name" value="CLCHANNEL"/>
</dbReference>
<dbReference type="Gene3D" id="1.10.3080.10">
    <property type="entry name" value="Clc chloride channel"/>
    <property type="match status" value="1"/>
</dbReference>
<dbReference type="InterPro" id="IPR001807">
    <property type="entry name" value="ClC"/>
</dbReference>
<dbReference type="EMBL" id="VTDN01000002">
    <property type="protein sequence ID" value="MEB5476181.1"/>
    <property type="molecule type" value="Genomic_DNA"/>
</dbReference>
<feature type="transmembrane region" description="Helical" evidence="6">
    <location>
        <begin position="368"/>
        <end position="392"/>
    </location>
</feature>
<protein>
    <submittedName>
        <fullName evidence="7">Chloride channel protein</fullName>
    </submittedName>
</protein>
<evidence type="ECO:0000313" key="7">
    <source>
        <dbReference type="EMBL" id="MEB5476181.1"/>
    </source>
</evidence>
<evidence type="ECO:0000256" key="1">
    <source>
        <dbReference type="ARBA" id="ARBA00004141"/>
    </source>
</evidence>